<evidence type="ECO:0000313" key="1">
    <source>
        <dbReference type="EMBL" id="KAJ8674502.1"/>
    </source>
</evidence>
<reference evidence="1" key="1">
    <citation type="submission" date="2023-04" db="EMBL/GenBank/DDBJ databases">
        <title>A chromosome-level genome assembly of the parasitoid wasp Eretmocerus hayati.</title>
        <authorList>
            <person name="Zhong Y."/>
            <person name="Liu S."/>
            <person name="Liu Y."/>
        </authorList>
    </citation>
    <scope>NUCLEOTIDE SEQUENCE</scope>
    <source>
        <strain evidence="1">ZJU_SS_LIU_2023</strain>
    </source>
</reference>
<name>A0ACC2NWA8_9HYME</name>
<dbReference type="Proteomes" id="UP001239111">
    <property type="component" value="Chromosome 3"/>
</dbReference>
<evidence type="ECO:0000313" key="2">
    <source>
        <dbReference type="Proteomes" id="UP001239111"/>
    </source>
</evidence>
<comment type="caution">
    <text evidence="1">The sequence shown here is derived from an EMBL/GenBank/DDBJ whole genome shotgun (WGS) entry which is preliminary data.</text>
</comment>
<protein>
    <submittedName>
        <fullName evidence="1">Uncharacterized protein</fullName>
    </submittedName>
</protein>
<organism evidence="1 2">
    <name type="scientific">Eretmocerus hayati</name>
    <dbReference type="NCBI Taxonomy" id="131215"/>
    <lineage>
        <taxon>Eukaryota</taxon>
        <taxon>Metazoa</taxon>
        <taxon>Ecdysozoa</taxon>
        <taxon>Arthropoda</taxon>
        <taxon>Hexapoda</taxon>
        <taxon>Insecta</taxon>
        <taxon>Pterygota</taxon>
        <taxon>Neoptera</taxon>
        <taxon>Endopterygota</taxon>
        <taxon>Hymenoptera</taxon>
        <taxon>Apocrita</taxon>
        <taxon>Proctotrupomorpha</taxon>
        <taxon>Chalcidoidea</taxon>
        <taxon>Aphelinidae</taxon>
        <taxon>Aphelininae</taxon>
        <taxon>Eretmocerus</taxon>
    </lineage>
</organism>
<gene>
    <name evidence="1" type="ORF">QAD02_005764</name>
</gene>
<accession>A0ACC2NWA8</accession>
<keyword evidence="2" id="KW-1185">Reference proteome</keyword>
<proteinExistence type="predicted"/>
<dbReference type="EMBL" id="CM056743">
    <property type="protein sequence ID" value="KAJ8674502.1"/>
    <property type="molecule type" value="Genomic_DNA"/>
</dbReference>
<sequence length="125" mass="13465">MVAIRRPLGEDGQIVTGALIQQRGAHHESVRLGSYIMWSSQRGVDLAPHWPLRLGRPGCSLERAMREHKLLGRHYTHGTMIRLSITLGGHTGAGNHWGSAASSSGLALACAAYLGQCVTRVNFGV</sequence>